<reference evidence="2 3" key="1">
    <citation type="submission" date="2019-08" db="EMBL/GenBank/DDBJ databases">
        <title>Deep-cultivation of Planctomycetes and their phenomic and genomic characterization uncovers novel biology.</title>
        <authorList>
            <person name="Wiegand S."/>
            <person name="Jogler M."/>
            <person name="Boedeker C."/>
            <person name="Pinto D."/>
            <person name="Vollmers J."/>
            <person name="Rivas-Marin E."/>
            <person name="Kohn T."/>
            <person name="Peeters S.H."/>
            <person name="Heuer A."/>
            <person name="Rast P."/>
            <person name="Oberbeckmann S."/>
            <person name="Bunk B."/>
            <person name="Jeske O."/>
            <person name="Meyerdierks A."/>
            <person name="Storesund J.E."/>
            <person name="Kallscheuer N."/>
            <person name="Luecker S."/>
            <person name="Lage O.M."/>
            <person name="Pohl T."/>
            <person name="Merkel B.J."/>
            <person name="Hornburger P."/>
            <person name="Mueller R.-W."/>
            <person name="Bruemmer F."/>
            <person name="Labrenz M."/>
            <person name="Spormann A.M."/>
            <person name="Op den Camp H."/>
            <person name="Overmann J."/>
            <person name="Amann R."/>
            <person name="Jetten M.S.M."/>
            <person name="Mascher T."/>
            <person name="Medema M.H."/>
            <person name="Devos D.P."/>
            <person name="Kaster A.-K."/>
            <person name="Ovreas L."/>
            <person name="Rohde M."/>
            <person name="Galperin M.Y."/>
            <person name="Jogler C."/>
        </authorList>
    </citation>
    <scope>NUCLEOTIDE SEQUENCE [LARGE SCALE GENOMIC DNA]</scope>
    <source>
        <strain evidence="2 3">DSM 8797</strain>
    </source>
</reference>
<evidence type="ECO:0000259" key="1">
    <source>
        <dbReference type="Pfam" id="PF05076"/>
    </source>
</evidence>
<dbReference type="GeneID" id="98649589"/>
<dbReference type="RefSeq" id="WP_002649254.1">
    <property type="nucleotide sequence ID" value="NZ_CP036353.1"/>
</dbReference>
<name>A0ABX5YUA4_9PLAN</name>
<accession>A0ABX5YUA4</accession>
<dbReference type="Pfam" id="PF05076">
    <property type="entry name" value="SUFU"/>
    <property type="match status" value="1"/>
</dbReference>
<proteinExistence type="predicted"/>
<sequence length="189" mass="21286">MDTFENSWVEALESRFGSIDSILKVQANDDQPLIHVFYFEDLPEEGTLTAVTCGLSNASHTDWKQGKPELIVSLDTSDKSWGFAAGYFASAYFNEKRFSYGDVFLIDNPISEESAMSAYLVFSPSFLNQEQATFELPDRTIHLAGMYPLFAAEIDLYDKIGLKEFWHSEGFDMYNPKRTPVAGSDNPDS</sequence>
<dbReference type="Proteomes" id="UP000322887">
    <property type="component" value="Chromosome"/>
</dbReference>
<dbReference type="InterPro" id="IPR020941">
    <property type="entry name" value="SUFU-like_domain"/>
</dbReference>
<organism evidence="2 3">
    <name type="scientific">Gimesia maris</name>
    <dbReference type="NCBI Taxonomy" id="122"/>
    <lineage>
        <taxon>Bacteria</taxon>
        <taxon>Pseudomonadati</taxon>
        <taxon>Planctomycetota</taxon>
        <taxon>Planctomycetia</taxon>
        <taxon>Planctomycetales</taxon>
        <taxon>Planctomycetaceae</taxon>
        <taxon>Gimesia</taxon>
    </lineage>
</organism>
<keyword evidence="3" id="KW-1185">Reference proteome</keyword>
<evidence type="ECO:0000313" key="2">
    <source>
        <dbReference type="EMBL" id="QEG19251.1"/>
    </source>
</evidence>
<protein>
    <submittedName>
        <fullName evidence="2">Suppressor of fused protein (SUFU)</fullName>
    </submittedName>
</protein>
<evidence type="ECO:0000313" key="3">
    <source>
        <dbReference type="Proteomes" id="UP000322887"/>
    </source>
</evidence>
<feature type="domain" description="Suppressor of fused-like" evidence="1">
    <location>
        <begin position="34"/>
        <end position="178"/>
    </location>
</feature>
<dbReference type="EMBL" id="CP042910">
    <property type="protein sequence ID" value="QEG19251.1"/>
    <property type="molecule type" value="Genomic_DNA"/>
</dbReference>
<gene>
    <name evidence="2" type="ORF">GmarT_51490</name>
</gene>